<sequence>QAFKRRTRRPRLVRRPEKRRRRGSCVETNGAGEENVAEPLSLRSTDKKRSDVHDKDAEVCDHDPNTDRTLWVRRTKSNPERVAIETSRVDVINKIPPLMMLDFRPGTSFVTFWRSIAAITFCYSELEILGPFLLRWSTATRPSAAPMDVRRNPAVKVSSVLQVVTLDARPASRLPGRTSQRKGKRKSDHRKPDSVPPFLQFIAAQLSNDALTMVSAQWDLFMVNKSE</sequence>
<dbReference type="Proteomes" id="UP000709295">
    <property type="component" value="Unassembled WGS sequence"/>
</dbReference>
<feature type="region of interest" description="Disordered" evidence="1">
    <location>
        <begin position="172"/>
        <end position="194"/>
    </location>
</feature>
<comment type="caution">
    <text evidence="2">The sequence shown here is derived from an EMBL/GenBank/DDBJ whole genome shotgun (WGS) entry which is preliminary data.</text>
</comment>
<name>A0A8J5I8P5_9STRA</name>
<organism evidence="2 3">
    <name type="scientific">Phytophthora aleatoria</name>
    <dbReference type="NCBI Taxonomy" id="2496075"/>
    <lineage>
        <taxon>Eukaryota</taxon>
        <taxon>Sar</taxon>
        <taxon>Stramenopiles</taxon>
        <taxon>Oomycota</taxon>
        <taxon>Peronosporomycetes</taxon>
        <taxon>Peronosporales</taxon>
        <taxon>Peronosporaceae</taxon>
        <taxon>Phytophthora</taxon>
    </lineage>
</organism>
<evidence type="ECO:0000256" key="1">
    <source>
        <dbReference type="SAM" id="MobiDB-lite"/>
    </source>
</evidence>
<proteinExistence type="predicted"/>
<evidence type="ECO:0000313" key="2">
    <source>
        <dbReference type="EMBL" id="KAG6950932.1"/>
    </source>
</evidence>
<feature type="non-terminal residue" evidence="2">
    <location>
        <position position="1"/>
    </location>
</feature>
<feature type="compositionally biased region" description="Basic residues" evidence="1">
    <location>
        <begin position="1"/>
        <end position="23"/>
    </location>
</feature>
<feature type="compositionally biased region" description="Basic and acidic residues" evidence="1">
    <location>
        <begin position="44"/>
        <end position="57"/>
    </location>
</feature>
<feature type="compositionally biased region" description="Basic residues" evidence="1">
    <location>
        <begin position="179"/>
        <end position="189"/>
    </location>
</feature>
<dbReference type="EMBL" id="JAENGY010001252">
    <property type="protein sequence ID" value="KAG6950932.1"/>
    <property type="molecule type" value="Genomic_DNA"/>
</dbReference>
<accession>A0A8J5I8P5</accession>
<dbReference type="AlphaFoldDB" id="A0A8J5I8P5"/>
<feature type="region of interest" description="Disordered" evidence="1">
    <location>
        <begin position="1"/>
        <end position="57"/>
    </location>
</feature>
<gene>
    <name evidence="2" type="ORF">JG688_00013946</name>
</gene>
<feature type="non-terminal residue" evidence="2">
    <location>
        <position position="227"/>
    </location>
</feature>
<reference evidence="2" key="1">
    <citation type="submission" date="2021-01" db="EMBL/GenBank/DDBJ databases">
        <title>Phytophthora aleatoria, a newly-described species from Pinus radiata is distinct from Phytophthora cactorum isolates based on comparative genomics.</title>
        <authorList>
            <person name="Mcdougal R."/>
            <person name="Panda P."/>
            <person name="Williams N."/>
            <person name="Studholme D.J."/>
        </authorList>
    </citation>
    <scope>NUCLEOTIDE SEQUENCE</scope>
    <source>
        <strain evidence="2">NZFS 4037</strain>
    </source>
</reference>
<protein>
    <submittedName>
        <fullName evidence="2">Uncharacterized protein</fullName>
    </submittedName>
</protein>
<evidence type="ECO:0000313" key="3">
    <source>
        <dbReference type="Proteomes" id="UP000709295"/>
    </source>
</evidence>
<keyword evidence="3" id="KW-1185">Reference proteome</keyword>